<dbReference type="InParanoid" id="A7T2L8"/>
<dbReference type="GO" id="GO:0005615">
    <property type="term" value="C:extracellular space"/>
    <property type="evidence" value="ECO:0000318"/>
    <property type="project" value="GO_Central"/>
</dbReference>
<dbReference type="SUPFAM" id="SSF56496">
    <property type="entry name" value="Fibrinogen C-terminal domain-like"/>
    <property type="match status" value="1"/>
</dbReference>
<keyword evidence="7" id="KW-1185">Reference proteome</keyword>
<dbReference type="GO" id="GO:0070492">
    <property type="term" value="F:oligosaccharide binding"/>
    <property type="evidence" value="ECO:0000318"/>
    <property type="project" value="GO_Central"/>
</dbReference>
<dbReference type="EMBL" id="DS470277">
    <property type="protein sequence ID" value="EDO29799.1"/>
    <property type="molecule type" value="Genomic_DNA"/>
</dbReference>
<name>A7T2L8_NEMVE</name>
<dbReference type="PROSITE" id="PS51406">
    <property type="entry name" value="FIBRINOGEN_C_2"/>
    <property type="match status" value="1"/>
</dbReference>
<dbReference type="InterPro" id="IPR003609">
    <property type="entry name" value="Pan_app"/>
</dbReference>
<keyword evidence="3" id="KW-0106">Calcium</keyword>
<dbReference type="HOGENOM" id="CLU_066325_0_0_1"/>
<reference evidence="6 7" key="1">
    <citation type="journal article" date="2007" name="Science">
        <title>Sea anemone genome reveals ancestral eumetazoan gene repertoire and genomic organization.</title>
        <authorList>
            <person name="Putnam N.H."/>
            <person name="Srivastava M."/>
            <person name="Hellsten U."/>
            <person name="Dirks B."/>
            <person name="Chapman J."/>
            <person name="Salamov A."/>
            <person name="Terry A."/>
            <person name="Shapiro H."/>
            <person name="Lindquist E."/>
            <person name="Kapitonov V.V."/>
            <person name="Jurka J."/>
            <person name="Genikhovich G."/>
            <person name="Grigoriev I.V."/>
            <person name="Lucas S.M."/>
            <person name="Steele R.E."/>
            <person name="Finnerty J.R."/>
            <person name="Technau U."/>
            <person name="Martindale M.Q."/>
            <person name="Rokhsar D.S."/>
        </authorList>
    </citation>
    <scope>NUCLEOTIDE SEQUENCE [LARGE SCALE GENOMIC DNA]</scope>
    <source>
        <strain evidence="7">CH2 X CH6</strain>
    </source>
</reference>
<accession>A7T2L8</accession>
<dbReference type="NCBIfam" id="NF040941">
    <property type="entry name" value="GGGWT_bact"/>
    <property type="match status" value="1"/>
</dbReference>
<dbReference type="InterPro" id="IPR002181">
    <property type="entry name" value="Fibrinogen_a/b/g_C_dom"/>
</dbReference>
<feature type="domain" description="Fibrinogen C-terminal" evidence="5">
    <location>
        <begin position="139"/>
        <end position="193"/>
    </location>
</feature>
<dbReference type="InterPro" id="IPR036056">
    <property type="entry name" value="Fibrinogen-like_C"/>
</dbReference>
<evidence type="ECO:0000313" key="6">
    <source>
        <dbReference type="EMBL" id="EDO29799.1"/>
    </source>
</evidence>
<sequence>MCYMSTYEHVAKGKAVICYMSTYEHVAKAFDSQETCGVNIQSEFAALFGSSFNSFSSHGFWDCFKGCLIEPECRSVNYHLSVKVCEFNSETRERQSSKYVKRDLSVYMDNARTANRARIEYKRSKDMMSIQVSKNFFLGIYGGDGRSCQDLQEHAGKTLGTGEYRIDPAADRKLLHVFCDMETDGGGWTPVSRTTPQSENSVKYMDDYRFIDRKHYETGMYLVARRALVELRSLIGFTQLRWRCRKQSVGRTIDTTTTNDSAGAKVLTHFFENVSQPHACGSYVRLPYDDSILTQNCTEWGEQTGTWGHRNINRDLRMYKSPFFIPDHTFDARMHRLFCDDRTFKDAKAGDYWEPYVR</sequence>
<gene>
    <name evidence="6" type="ORF">NEMVEDRAFT_v1g221450</name>
</gene>
<evidence type="ECO:0000256" key="4">
    <source>
        <dbReference type="ARBA" id="ARBA00023157"/>
    </source>
</evidence>
<keyword evidence="1" id="KW-0479">Metal-binding</keyword>
<dbReference type="eggNOG" id="ENOG502SWK9">
    <property type="taxonomic scope" value="Eukaryota"/>
</dbReference>
<keyword evidence="2" id="KW-0430">Lectin</keyword>
<dbReference type="Pfam" id="PF00024">
    <property type="entry name" value="PAN_1"/>
    <property type="match status" value="1"/>
</dbReference>
<evidence type="ECO:0000256" key="1">
    <source>
        <dbReference type="ARBA" id="ARBA00022723"/>
    </source>
</evidence>
<dbReference type="PhylomeDB" id="A7T2L8"/>
<dbReference type="SUPFAM" id="SSF57414">
    <property type="entry name" value="Hairpin loop containing domain-like"/>
    <property type="match status" value="1"/>
</dbReference>
<proteinExistence type="predicted"/>
<dbReference type="GO" id="GO:0046872">
    <property type="term" value="F:metal ion binding"/>
    <property type="evidence" value="ECO:0007669"/>
    <property type="project" value="UniProtKB-KW"/>
</dbReference>
<dbReference type="Gene3D" id="3.90.215.10">
    <property type="entry name" value="Gamma Fibrinogen, chain A, domain 1"/>
    <property type="match status" value="1"/>
</dbReference>
<evidence type="ECO:0000256" key="3">
    <source>
        <dbReference type="ARBA" id="ARBA00022837"/>
    </source>
</evidence>
<keyword evidence="4" id="KW-1015">Disulfide bond</keyword>
<dbReference type="Pfam" id="PF00147">
    <property type="entry name" value="Fibrinogen_C"/>
    <property type="match status" value="1"/>
</dbReference>
<dbReference type="InterPro" id="IPR014716">
    <property type="entry name" value="Fibrinogen_a/b/g_C_1"/>
</dbReference>
<dbReference type="AlphaFoldDB" id="A7T2L8"/>
<dbReference type="PANTHER" id="PTHR16146">
    <property type="entry name" value="INTELECTIN"/>
    <property type="match status" value="1"/>
</dbReference>
<protein>
    <recommendedName>
        <fullName evidence="5">Fibrinogen C-terminal domain-containing protein</fullName>
    </recommendedName>
</protein>
<evidence type="ECO:0000313" key="7">
    <source>
        <dbReference type="Proteomes" id="UP000001593"/>
    </source>
</evidence>
<organism evidence="6 7">
    <name type="scientific">Nematostella vectensis</name>
    <name type="common">Starlet sea anemone</name>
    <dbReference type="NCBI Taxonomy" id="45351"/>
    <lineage>
        <taxon>Eukaryota</taxon>
        <taxon>Metazoa</taxon>
        <taxon>Cnidaria</taxon>
        <taxon>Anthozoa</taxon>
        <taxon>Hexacorallia</taxon>
        <taxon>Actiniaria</taxon>
        <taxon>Edwardsiidae</taxon>
        <taxon>Nematostella</taxon>
    </lineage>
</organism>
<dbReference type="PANTHER" id="PTHR16146:SF46">
    <property type="entry name" value="INTELECTIN-1A-RELATED"/>
    <property type="match status" value="1"/>
</dbReference>
<evidence type="ECO:0000256" key="2">
    <source>
        <dbReference type="ARBA" id="ARBA00022734"/>
    </source>
</evidence>
<dbReference type="Proteomes" id="UP000001593">
    <property type="component" value="Unassembled WGS sequence"/>
</dbReference>
<evidence type="ECO:0000259" key="5">
    <source>
        <dbReference type="PROSITE" id="PS51406"/>
    </source>
</evidence>